<gene>
    <name evidence="2" type="ORF">GC096_26805</name>
</gene>
<evidence type="ECO:0000313" key="3">
    <source>
        <dbReference type="Proteomes" id="UP000653578"/>
    </source>
</evidence>
<protein>
    <recommendedName>
        <fullName evidence="1">GyrI-like small molecule binding domain-containing protein</fullName>
    </recommendedName>
</protein>
<dbReference type="InterPro" id="IPR029442">
    <property type="entry name" value="GyrI-like"/>
</dbReference>
<sequence>MEKLDLAKAYKAYYTASTKPELVVFEPISYVTIIGKGDPNGTIFANATEALYTVAYGVKGHYKKLEKDFTVAKLEGQWWVDGDPRTALEVPREEWHWKLLIRMPTYVSGEVVEEARTAAMVKKKELKRIANVGYESLNEGTCVQMLHVGPYATEPETLSQMYPYIEKNQLRICGLHHEIYLSDPRKIEPAKMKTILRYPVEAEKVVMG</sequence>
<proteinExistence type="predicted"/>
<dbReference type="SUPFAM" id="SSF55136">
    <property type="entry name" value="Probable bacterial effector-binding domain"/>
    <property type="match status" value="1"/>
</dbReference>
<name>A0ABX1XGK7_9BACL</name>
<accession>A0ABX1XGK7</accession>
<keyword evidence="3" id="KW-1185">Reference proteome</keyword>
<evidence type="ECO:0000313" key="2">
    <source>
        <dbReference type="EMBL" id="NOU67645.1"/>
    </source>
</evidence>
<feature type="domain" description="GyrI-like small molecule binding" evidence="1">
    <location>
        <begin position="127"/>
        <end position="197"/>
    </location>
</feature>
<dbReference type="EMBL" id="WHNY01000072">
    <property type="protein sequence ID" value="NOU67645.1"/>
    <property type="molecule type" value="Genomic_DNA"/>
</dbReference>
<evidence type="ECO:0000259" key="1">
    <source>
        <dbReference type="Pfam" id="PF06445"/>
    </source>
</evidence>
<dbReference type="Gene3D" id="3.20.80.10">
    <property type="entry name" value="Regulatory factor, effector binding domain"/>
    <property type="match status" value="1"/>
</dbReference>
<reference evidence="2 3" key="1">
    <citation type="submission" date="2019-10" db="EMBL/GenBank/DDBJ databases">
        <title>Description of Paenibacillus humi sp. nov.</title>
        <authorList>
            <person name="Carlier A."/>
            <person name="Qi S."/>
        </authorList>
    </citation>
    <scope>NUCLEOTIDE SEQUENCE [LARGE SCALE GENOMIC DNA]</scope>
    <source>
        <strain evidence="2 3">LMG 31461</strain>
    </source>
</reference>
<dbReference type="Pfam" id="PF06445">
    <property type="entry name" value="GyrI-like"/>
    <property type="match status" value="1"/>
</dbReference>
<comment type="caution">
    <text evidence="2">The sequence shown here is derived from an EMBL/GenBank/DDBJ whole genome shotgun (WGS) entry which is preliminary data.</text>
</comment>
<organism evidence="2 3">
    <name type="scientific">Paenibacillus plantarum</name>
    <dbReference type="NCBI Taxonomy" id="2654975"/>
    <lineage>
        <taxon>Bacteria</taxon>
        <taxon>Bacillati</taxon>
        <taxon>Bacillota</taxon>
        <taxon>Bacilli</taxon>
        <taxon>Bacillales</taxon>
        <taxon>Paenibacillaceae</taxon>
        <taxon>Paenibacillus</taxon>
    </lineage>
</organism>
<dbReference type="InterPro" id="IPR011256">
    <property type="entry name" value="Reg_factor_effector_dom_sf"/>
</dbReference>
<dbReference type="Proteomes" id="UP000653578">
    <property type="component" value="Unassembled WGS sequence"/>
</dbReference>